<dbReference type="InterPro" id="IPR002347">
    <property type="entry name" value="SDR_fam"/>
</dbReference>
<keyword evidence="5" id="KW-0576">Peroxisome</keyword>
<dbReference type="SUPFAM" id="SSF51735">
    <property type="entry name" value="NAD(P)-binding Rossmann-fold domains"/>
    <property type="match status" value="1"/>
</dbReference>
<dbReference type="RefSeq" id="WP_163464846.1">
    <property type="nucleotide sequence ID" value="NZ_JAAAMG010000016.1"/>
</dbReference>
<dbReference type="SMART" id="SM00822">
    <property type="entry name" value="PKS_KR"/>
    <property type="match status" value="1"/>
</dbReference>
<evidence type="ECO:0000256" key="3">
    <source>
        <dbReference type="ARBA" id="ARBA00022857"/>
    </source>
</evidence>
<dbReference type="PANTHER" id="PTHR42808">
    <property type="entry name" value="HYDROXYSTEROID DEHYDROGENASE-LIKE PROTEIN 2"/>
    <property type="match status" value="1"/>
</dbReference>
<evidence type="ECO:0000313" key="8">
    <source>
        <dbReference type="Proteomes" id="UP000469011"/>
    </source>
</evidence>
<evidence type="ECO:0000256" key="1">
    <source>
        <dbReference type="ARBA" id="ARBA00004275"/>
    </source>
</evidence>
<evidence type="ECO:0000256" key="5">
    <source>
        <dbReference type="ARBA" id="ARBA00023140"/>
    </source>
</evidence>
<dbReference type="AlphaFoldDB" id="A0A6N9T4U6"/>
<dbReference type="Gene3D" id="3.40.50.720">
    <property type="entry name" value="NAD(P)-binding Rossmann-like Domain"/>
    <property type="match status" value="1"/>
</dbReference>
<dbReference type="GO" id="GO:0016491">
    <property type="term" value="F:oxidoreductase activity"/>
    <property type="evidence" value="ECO:0007669"/>
    <property type="project" value="UniProtKB-KW"/>
</dbReference>
<dbReference type="EMBL" id="JAAAMG010000016">
    <property type="protein sequence ID" value="NDW06301.1"/>
    <property type="molecule type" value="Genomic_DNA"/>
</dbReference>
<feature type="domain" description="Ketoreductase" evidence="6">
    <location>
        <begin position="8"/>
        <end position="202"/>
    </location>
</feature>
<dbReference type="InterPro" id="IPR057326">
    <property type="entry name" value="KR_dom"/>
</dbReference>
<keyword evidence="8" id="KW-1185">Reference proteome</keyword>
<comment type="subcellular location">
    <subcellularLocation>
        <location evidence="1">Peroxisome</location>
    </subcellularLocation>
</comment>
<dbReference type="NCBIfam" id="NF006133">
    <property type="entry name" value="PRK08278.1"/>
    <property type="match status" value="1"/>
</dbReference>
<evidence type="ECO:0000313" key="7">
    <source>
        <dbReference type="EMBL" id="NDW06301.1"/>
    </source>
</evidence>
<keyword evidence="3" id="KW-0521">NADP</keyword>
<dbReference type="InterPro" id="IPR020904">
    <property type="entry name" value="Sc_DH/Rdtase_CS"/>
</dbReference>
<protein>
    <submittedName>
        <fullName evidence="7">SDR family NAD(P)-dependent oxidoreductase</fullName>
    </submittedName>
</protein>
<dbReference type="PANTHER" id="PTHR42808:SF3">
    <property type="entry name" value="HYDROXYSTEROID DEHYDROGENASE-LIKE PROTEIN 2"/>
    <property type="match status" value="1"/>
</dbReference>
<dbReference type="InterPro" id="IPR051935">
    <property type="entry name" value="HSDL2"/>
</dbReference>
<comment type="caution">
    <text evidence="7">The sequence shown here is derived from an EMBL/GenBank/DDBJ whole genome shotgun (WGS) entry which is preliminary data.</text>
</comment>
<evidence type="ECO:0000256" key="4">
    <source>
        <dbReference type="ARBA" id="ARBA00023002"/>
    </source>
</evidence>
<dbReference type="Pfam" id="PF00106">
    <property type="entry name" value="adh_short"/>
    <property type="match status" value="1"/>
</dbReference>
<dbReference type="Proteomes" id="UP000469011">
    <property type="component" value="Unassembled WGS sequence"/>
</dbReference>
<dbReference type="PROSITE" id="PS00061">
    <property type="entry name" value="ADH_SHORT"/>
    <property type="match status" value="1"/>
</dbReference>
<dbReference type="PRINTS" id="PR00081">
    <property type="entry name" value="GDHRDH"/>
</dbReference>
<comment type="similarity">
    <text evidence="2">Belongs to the short-chain dehydrogenases/reductases (SDR) family.</text>
</comment>
<name>A0A6N9T4U6_9HYPH</name>
<accession>A0A6N9T4U6</accession>
<proteinExistence type="inferred from homology"/>
<sequence>MAATLQGKTIFMSGGSRGIGLAIALRAAQDGANVVIAAKTDQPHPKLPGTIHTAVEEIEKAGGKGLAVLCDIREDAQVEAAVAKAAEHFGGIDICVNNASAIQLTDTESTEMKRYDLMNGVNARGTFLVSKCCIPHLKKAENPHILTLSPPLDMQAKWFAGHVAYSMAKFGMSMVTLGLAQELKADGIAANSLWPLTVIDTAAVRNVLGGAPLAAMSRSPEIVADAAHAILTKPSREFTGRFVIDELLLMEEGVTDFAKYGPENGVPMADFFVPDAAFEQALTKVRQQPGAR</sequence>
<reference evidence="7 8" key="1">
    <citation type="submission" date="2020-01" db="EMBL/GenBank/DDBJ databases">
        <title>Jiella pacifica sp. nov.</title>
        <authorList>
            <person name="Xue Z."/>
            <person name="Zhu S."/>
            <person name="Chen J."/>
            <person name="Yang J."/>
        </authorList>
    </citation>
    <scope>NUCLEOTIDE SEQUENCE [LARGE SCALE GENOMIC DNA]</scope>
    <source>
        <strain evidence="7 8">40Bstr34</strain>
    </source>
</reference>
<organism evidence="7 8">
    <name type="scientific">Jiella pacifica</name>
    <dbReference type="NCBI Taxonomy" id="2696469"/>
    <lineage>
        <taxon>Bacteria</taxon>
        <taxon>Pseudomonadati</taxon>
        <taxon>Pseudomonadota</taxon>
        <taxon>Alphaproteobacteria</taxon>
        <taxon>Hyphomicrobiales</taxon>
        <taxon>Aurantimonadaceae</taxon>
        <taxon>Jiella</taxon>
    </lineage>
</organism>
<dbReference type="FunFam" id="3.40.50.720:FF:000301">
    <property type="entry name" value="Hydroxysteroid dehydrogenase like 2"/>
    <property type="match status" value="1"/>
</dbReference>
<evidence type="ECO:0000259" key="6">
    <source>
        <dbReference type="SMART" id="SM00822"/>
    </source>
</evidence>
<evidence type="ECO:0000256" key="2">
    <source>
        <dbReference type="ARBA" id="ARBA00006484"/>
    </source>
</evidence>
<gene>
    <name evidence="7" type="ORF">GTK09_17915</name>
</gene>
<keyword evidence="4" id="KW-0560">Oxidoreductase</keyword>
<dbReference type="InterPro" id="IPR036291">
    <property type="entry name" value="NAD(P)-bd_dom_sf"/>
</dbReference>